<dbReference type="InterPro" id="IPR005485">
    <property type="entry name" value="Rbsml_uL18_euk_arch"/>
</dbReference>
<dbReference type="PANTHER" id="PTHR23410">
    <property type="entry name" value="RIBOSOMAL PROTEIN L5-RELATED"/>
    <property type="match status" value="1"/>
</dbReference>
<accession>A0A0V0QBF2</accession>
<sequence>MGFIKLVKTTAYFKRFQTQFRRRREGKTDYYARKRLIVQNKDKYNSPKYRLVARITCGKVIAQVIYATIKGDRVICQAESSEFKKWGLTAGLTNYSSCYATGLLIARRLLTQLKMDKYYPGNSEINGEKYDVNENPSDERRPFKAFLDTGLKRTTTGSRVFGVLKGAVDGGLYVPHSTKRFPGYYPPEEQGDKATYEADVHRTRIFGAHVDTYMKELKEESAEDYQNQFSKWDKCLKAAKVDSVEALMTKIFAEIRKNPTFTKKAAAKSPKRDHAKYRTKRIGRAQRKIRALKKMEIAAQQQ</sequence>
<dbReference type="FunFam" id="3.30.420.100:FF:000014">
    <property type="entry name" value="Ribosomal protein L5"/>
    <property type="match status" value="1"/>
</dbReference>
<feature type="region of interest" description="Disordered" evidence="6">
    <location>
        <begin position="263"/>
        <end position="283"/>
    </location>
</feature>
<dbReference type="OrthoDB" id="309270at2759"/>
<dbReference type="AlphaFoldDB" id="A0A0V0QBF2"/>
<comment type="caution">
    <text evidence="8">The sequence shown here is derived from an EMBL/GenBank/DDBJ whole genome shotgun (WGS) entry which is preliminary data.</text>
</comment>
<organism evidence="8 9">
    <name type="scientific">Pseudocohnilembus persalinus</name>
    <name type="common">Ciliate</name>
    <dbReference type="NCBI Taxonomy" id="266149"/>
    <lineage>
        <taxon>Eukaryota</taxon>
        <taxon>Sar</taxon>
        <taxon>Alveolata</taxon>
        <taxon>Ciliophora</taxon>
        <taxon>Intramacronucleata</taxon>
        <taxon>Oligohymenophorea</taxon>
        <taxon>Scuticociliatia</taxon>
        <taxon>Philasterida</taxon>
        <taxon>Pseudocohnilembidae</taxon>
        <taxon>Pseudocohnilembus</taxon>
    </lineage>
</organism>
<dbReference type="PRINTS" id="PR00058">
    <property type="entry name" value="RIBOSOMALL5"/>
</dbReference>
<dbReference type="GO" id="GO:0006412">
    <property type="term" value="P:translation"/>
    <property type="evidence" value="ECO:0007669"/>
    <property type="project" value="InterPro"/>
</dbReference>
<dbReference type="Gene3D" id="3.30.420.100">
    <property type="match status" value="1"/>
</dbReference>
<dbReference type="FunCoup" id="A0A0V0QBF2">
    <property type="interactions" value="416"/>
</dbReference>
<evidence type="ECO:0000256" key="2">
    <source>
        <dbReference type="ARBA" id="ARBA00007116"/>
    </source>
</evidence>
<dbReference type="GO" id="GO:0022625">
    <property type="term" value="C:cytosolic large ribosomal subunit"/>
    <property type="evidence" value="ECO:0007669"/>
    <property type="project" value="TreeGrafter"/>
</dbReference>
<comment type="similarity">
    <text evidence="2">Belongs to the universal ribosomal protein uL18 family.</text>
</comment>
<evidence type="ECO:0000313" key="9">
    <source>
        <dbReference type="Proteomes" id="UP000054937"/>
    </source>
</evidence>
<keyword evidence="3" id="KW-0963">Cytoplasm</keyword>
<dbReference type="Proteomes" id="UP000054937">
    <property type="component" value="Unassembled WGS sequence"/>
</dbReference>
<dbReference type="CDD" id="cd00432">
    <property type="entry name" value="Ribosomal_L18_L5e"/>
    <property type="match status" value="1"/>
</dbReference>
<name>A0A0V0QBF2_PSEPJ</name>
<dbReference type="GO" id="GO:0003735">
    <property type="term" value="F:structural constituent of ribosome"/>
    <property type="evidence" value="ECO:0007669"/>
    <property type="project" value="InterPro"/>
</dbReference>
<proteinExistence type="inferred from homology"/>
<dbReference type="GO" id="GO:0008097">
    <property type="term" value="F:5S rRNA binding"/>
    <property type="evidence" value="ECO:0007669"/>
    <property type="project" value="InterPro"/>
</dbReference>
<dbReference type="InParanoid" id="A0A0V0QBF2"/>
<evidence type="ECO:0000256" key="4">
    <source>
        <dbReference type="ARBA" id="ARBA00022980"/>
    </source>
</evidence>
<dbReference type="SUPFAM" id="SSF53137">
    <property type="entry name" value="Translational machinery components"/>
    <property type="match status" value="1"/>
</dbReference>
<gene>
    <name evidence="8" type="ORF">PPERSA_02408</name>
</gene>
<feature type="domain" description="Large ribosomal subunit protein uL18 C-terminal eukaryotes" evidence="7">
    <location>
        <begin position="244"/>
        <end position="297"/>
    </location>
</feature>
<dbReference type="OMA" id="CQIASAH"/>
<evidence type="ECO:0000256" key="3">
    <source>
        <dbReference type="ARBA" id="ARBA00022490"/>
    </source>
</evidence>
<dbReference type="Pfam" id="PF14204">
    <property type="entry name" value="Ribosomal_L18_c"/>
    <property type="match status" value="1"/>
</dbReference>
<evidence type="ECO:0000259" key="7">
    <source>
        <dbReference type="Pfam" id="PF14204"/>
    </source>
</evidence>
<evidence type="ECO:0000256" key="5">
    <source>
        <dbReference type="ARBA" id="ARBA00023274"/>
    </source>
</evidence>
<dbReference type="HAMAP" id="MF_01337_A">
    <property type="entry name" value="Ribosomal_uL18_A"/>
    <property type="match status" value="1"/>
</dbReference>
<evidence type="ECO:0000256" key="1">
    <source>
        <dbReference type="ARBA" id="ARBA00004496"/>
    </source>
</evidence>
<dbReference type="Pfam" id="PF17144">
    <property type="entry name" value="Ribosomal_L5e"/>
    <property type="match status" value="1"/>
</dbReference>
<protein>
    <recommendedName>
        <fullName evidence="7">Large ribosomal subunit protein uL18 C-terminal eukaryotes domain-containing protein</fullName>
    </recommendedName>
</protein>
<feature type="compositionally biased region" description="Basic residues" evidence="6">
    <location>
        <begin position="265"/>
        <end position="283"/>
    </location>
</feature>
<dbReference type="PANTHER" id="PTHR23410:SF12">
    <property type="entry name" value="LARGE RIBOSOMAL SUBUNIT PROTEIN UL18"/>
    <property type="match status" value="1"/>
</dbReference>
<dbReference type="EMBL" id="LDAU01000210">
    <property type="protein sequence ID" value="KRW99550.1"/>
    <property type="molecule type" value="Genomic_DNA"/>
</dbReference>
<keyword evidence="5" id="KW-0687">Ribonucleoprotein</keyword>
<dbReference type="GO" id="GO:0000027">
    <property type="term" value="P:ribosomal large subunit assembly"/>
    <property type="evidence" value="ECO:0007669"/>
    <property type="project" value="TreeGrafter"/>
</dbReference>
<keyword evidence="4" id="KW-0689">Ribosomal protein</keyword>
<reference evidence="8 9" key="1">
    <citation type="journal article" date="2015" name="Sci. Rep.">
        <title>Genome of the facultative scuticociliatosis pathogen Pseudocohnilembus persalinus provides insight into its virulence through horizontal gene transfer.</title>
        <authorList>
            <person name="Xiong J."/>
            <person name="Wang G."/>
            <person name="Cheng J."/>
            <person name="Tian M."/>
            <person name="Pan X."/>
            <person name="Warren A."/>
            <person name="Jiang C."/>
            <person name="Yuan D."/>
            <person name="Miao W."/>
        </authorList>
    </citation>
    <scope>NUCLEOTIDE SEQUENCE [LARGE SCALE GENOMIC DNA]</scope>
    <source>
        <strain evidence="8">36N120E</strain>
    </source>
</reference>
<dbReference type="InterPro" id="IPR057268">
    <property type="entry name" value="Ribosomal_L18"/>
</dbReference>
<evidence type="ECO:0000256" key="6">
    <source>
        <dbReference type="SAM" id="MobiDB-lite"/>
    </source>
</evidence>
<keyword evidence="9" id="KW-1185">Reference proteome</keyword>
<evidence type="ECO:0000313" key="8">
    <source>
        <dbReference type="EMBL" id="KRW99550.1"/>
    </source>
</evidence>
<dbReference type="InterPro" id="IPR025607">
    <property type="entry name" value="Ribosomal_uL18_C_euk"/>
</dbReference>
<comment type="subcellular location">
    <subcellularLocation>
        <location evidence="1">Cytoplasm</location>
    </subcellularLocation>
</comment>